<keyword evidence="2" id="KW-0812">Transmembrane</keyword>
<dbReference type="CDD" id="cd07440">
    <property type="entry name" value="RGS"/>
    <property type="match status" value="1"/>
</dbReference>
<name>D7FIS3_ECTSI</name>
<feature type="transmembrane region" description="Helical" evidence="2">
    <location>
        <begin position="6"/>
        <end position="23"/>
    </location>
</feature>
<keyword evidence="2" id="KW-1133">Transmembrane helix</keyword>
<protein>
    <submittedName>
        <fullName evidence="4">Similar to retinally abundant regulator of G-protein signaling hRGS-r</fullName>
    </submittedName>
</protein>
<evidence type="ECO:0000313" key="4">
    <source>
        <dbReference type="EMBL" id="CBJ28890.1"/>
    </source>
</evidence>
<dbReference type="Proteomes" id="UP000002630">
    <property type="component" value="Linkage Group LG08"/>
</dbReference>
<feature type="domain" description="RGS" evidence="3">
    <location>
        <begin position="122"/>
        <end position="237"/>
    </location>
</feature>
<feature type="compositionally biased region" description="Gly residues" evidence="1">
    <location>
        <begin position="425"/>
        <end position="444"/>
    </location>
</feature>
<gene>
    <name evidence="4" type="ORF">Esi_0123_0034</name>
</gene>
<dbReference type="Gene3D" id="1.10.167.10">
    <property type="entry name" value="Regulator of G-protein Signalling 4, domain 2"/>
    <property type="match status" value="1"/>
</dbReference>
<keyword evidence="2" id="KW-0472">Membrane</keyword>
<accession>D7FIS3</accession>
<dbReference type="PANTHER" id="PTHR10845">
    <property type="entry name" value="REGULATOR OF G PROTEIN SIGNALING"/>
    <property type="match status" value="1"/>
</dbReference>
<feature type="region of interest" description="Disordered" evidence="1">
    <location>
        <begin position="321"/>
        <end position="363"/>
    </location>
</feature>
<dbReference type="SUPFAM" id="SSF48097">
    <property type="entry name" value="Regulator of G-protein signaling, RGS"/>
    <property type="match status" value="1"/>
</dbReference>
<evidence type="ECO:0000313" key="5">
    <source>
        <dbReference type="Proteomes" id="UP000002630"/>
    </source>
</evidence>
<dbReference type="InParanoid" id="D7FIS3"/>
<feature type="transmembrane region" description="Helical" evidence="2">
    <location>
        <begin position="68"/>
        <end position="88"/>
    </location>
</feature>
<keyword evidence="5" id="KW-1185">Reference proteome</keyword>
<dbReference type="Pfam" id="PF00615">
    <property type="entry name" value="RGS"/>
    <property type="match status" value="1"/>
</dbReference>
<dbReference type="InterPro" id="IPR044926">
    <property type="entry name" value="RGS_subdomain_2"/>
</dbReference>
<dbReference type="PANTHER" id="PTHR10845:SF192">
    <property type="entry name" value="DOUBLE HIT, ISOFORM B"/>
    <property type="match status" value="1"/>
</dbReference>
<evidence type="ECO:0000256" key="1">
    <source>
        <dbReference type="SAM" id="MobiDB-lite"/>
    </source>
</evidence>
<dbReference type="EMBL" id="FN649733">
    <property type="protein sequence ID" value="CBJ28890.1"/>
    <property type="molecule type" value="Genomic_DNA"/>
</dbReference>
<dbReference type="PROSITE" id="PS50132">
    <property type="entry name" value="RGS"/>
    <property type="match status" value="1"/>
</dbReference>
<organism evidence="4 5">
    <name type="scientific">Ectocarpus siliculosus</name>
    <name type="common">Brown alga</name>
    <name type="synonym">Conferva siliculosa</name>
    <dbReference type="NCBI Taxonomy" id="2880"/>
    <lineage>
        <taxon>Eukaryota</taxon>
        <taxon>Sar</taxon>
        <taxon>Stramenopiles</taxon>
        <taxon>Ochrophyta</taxon>
        <taxon>PX clade</taxon>
        <taxon>Phaeophyceae</taxon>
        <taxon>Ectocarpales</taxon>
        <taxon>Ectocarpaceae</taxon>
        <taxon>Ectocarpus</taxon>
    </lineage>
</organism>
<evidence type="ECO:0000256" key="2">
    <source>
        <dbReference type="SAM" id="Phobius"/>
    </source>
</evidence>
<sequence>MYPTLGMNALGMYGICYLWFVCIRRLKSVRKQFNEYQTMKRTLLYLTLALLSYALVVVVLLAGQHVTVRRVAILYPVITTYILLWGSIREPFMKKILGDDEYLWSYTKGFSELPSPAQLKASLAEQLSVEQLRDEFRQYIKTKVAQELIDFYLDSLDREEVMGFFERQAATMRIVERYIREDAPDQVNISEECREKILATDVTAYDIFDEARAEVLVVMETNFQREFVTTEGFRRIADASEVEHREIRLLRAGGMLPSASPSPASPLSPVSPLHPSRLLSALRSLPLVRRLRSTAPSSTAAAAEAAAAEYGAAVVRDTAADGDGGGGASTARSSRVGVGGGNLAGEKPPRRSGDDAATGSKSTSLLAVLEMGVVEEEEEEGEEEEEEEQAFNNELRDGFMTPTYSDVGGARGDGLGRAAISTPSRGGGYTTDGGDGPDPLGGFGTPVNEDEDGFRTPVSRHSRML</sequence>
<dbReference type="AlphaFoldDB" id="D7FIS3"/>
<dbReference type="InterPro" id="IPR036305">
    <property type="entry name" value="RGS_sf"/>
</dbReference>
<evidence type="ECO:0000259" key="3">
    <source>
        <dbReference type="PROSITE" id="PS50132"/>
    </source>
</evidence>
<feature type="transmembrane region" description="Helical" evidence="2">
    <location>
        <begin position="43"/>
        <end position="62"/>
    </location>
</feature>
<dbReference type="SMART" id="SM00315">
    <property type="entry name" value="RGS"/>
    <property type="match status" value="1"/>
</dbReference>
<dbReference type="EMBL" id="FN647892">
    <property type="protein sequence ID" value="CBJ28890.1"/>
    <property type="molecule type" value="Genomic_DNA"/>
</dbReference>
<dbReference type="InterPro" id="IPR016137">
    <property type="entry name" value="RGS"/>
</dbReference>
<feature type="region of interest" description="Disordered" evidence="1">
    <location>
        <begin position="415"/>
        <end position="465"/>
    </location>
</feature>
<proteinExistence type="predicted"/>
<dbReference type="OrthoDB" id="196547at2759"/>
<reference evidence="4 5" key="1">
    <citation type="journal article" date="2010" name="Nature">
        <title>The Ectocarpus genome and the independent evolution of multicellularity in brown algae.</title>
        <authorList>
            <person name="Cock J.M."/>
            <person name="Sterck L."/>
            <person name="Rouze P."/>
            <person name="Scornet D."/>
            <person name="Allen A.E."/>
            <person name="Amoutzias G."/>
            <person name="Anthouard V."/>
            <person name="Artiguenave F."/>
            <person name="Aury J.M."/>
            <person name="Badger J.H."/>
            <person name="Beszteri B."/>
            <person name="Billiau K."/>
            <person name="Bonnet E."/>
            <person name="Bothwell J.H."/>
            <person name="Bowler C."/>
            <person name="Boyen C."/>
            <person name="Brownlee C."/>
            <person name="Carrano C.J."/>
            <person name="Charrier B."/>
            <person name="Cho G.Y."/>
            <person name="Coelho S.M."/>
            <person name="Collen J."/>
            <person name="Corre E."/>
            <person name="Da Silva C."/>
            <person name="Delage L."/>
            <person name="Delaroque N."/>
            <person name="Dittami S.M."/>
            <person name="Doulbeau S."/>
            <person name="Elias M."/>
            <person name="Farnham G."/>
            <person name="Gachon C.M."/>
            <person name="Gschloessl B."/>
            <person name="Heesch S."/>
            <person name="Jabbari K."/>
            <person name="Jubin C."/>
            <person name="Kawai H."/>
            <person name="Kimura K."/>
            <person name="Kloareg B."/>
            <person name="Kupper F.C."/>
            <person name="Lang D."/>
            <person name="Le Bail A."/>
            <person name="Leblanc C."/>
            <person name="Lerouge P."/>
            <person name="Lohr M."/>
            <person name="Lopez P.J."/>
            <person name="Martens C."/>
            <person name="Maumus F."/>
            <person name="Michel G."/>
            <person name="Miranda-Saavedra D."/>
            <person name="Morales J."/>
            <person name="Moreau H."/>
            <person name="Motomura T."/>
            <person name="Nagasato C."/>
            <person name="Napoli C.A."/>
            <person name="Nelson D.R."/>
            <person name="Nyvall-Collen P."/>
            <person name="Peters A.F."/>
            <person name="Pommier C."/>
            <person name="Potin P."/>
            <person name="Poulain J."/>
            <person name="Quesneville H."/>
            <person name="Read B."/>
            <person name="Rensing S.A."/>
            <person name="Ritter A."/>
            <person name="Rousvoal S."/>
            <person name="Samanta M."/>
            <person name="Samson G."/>
            <person name="Schroeder D.C."/>
            <person name="Segurens B."/>
            <person name="Strittmatter M."/>
            <person name="Tonon T."/>
            <person name="Tregear J.W."/>
            <person name="Valentin K."/>
            <person name="von Dassow P."/>
            <person name="Yamagishi T."/>
            <person name="Van de Peer Y."/>
            <person name="Wincker P."/>
        </authorList>
    </citation>
    <scope>NUCLEOTIDE SEQUENCE [LARGE SCALE GENOMIC DNA]</scope>
    <source>
        <strain evidence="5">Ec32 / CCAP1310/4</strain>
    </source>
</reference>